<proteinExistence type="predicted"/>
<protein>
    <submittedName>
        <fullName evidence="1">Uncharacterized protein</fullName>
    </submittedName>
</protein>
<evidence type="ECO:0000313" key="1">
    <source>
        <dbReference type="EMBL" id="KIJ30255.1"/>
    </source>
</evidence>
<keyword evidence="2" id="KW-1185">Reference proteome</keyword>
<reference evidence="1 2" key="1">
    <citation type="submission" date="2014-06" db="EMBL/GenBank/DDBJ databases">
        <title>Evolutionary Origins and Diversification of the Mycorrhizal Mutualists.</title>
        <authorList>
            <consortium name="DOE Joint Genome Institute"/>
            <consortium name="Mycorrhizal Genomics Consortium"/>
            <person name="Kohler A."/>
            <person name="Kuo A."/>
            <person name="Nagy L.G."/>
            <person name="Floudas D."/>
            <person name="Copeland A."/>
            <person name="Barry K.W."/>
            <person name="Cichocki N."/>
            <person name="Veneault-Fourrey C."/>
            <person name="LaButti K."/>
            <person name="Lindquist E.A."/>
            <person name="Lipzen A."/>
            <person name="Lundell T."/>
            <person name="Morin E."/>
            <person name="Murat C."/>
            <person name="Riley R."/>
            <person name="Ohm R."/>
            <person name="Sun H."/>
            <person name="Tunlid A."/>
            <person name="Henrissat B."/>
            <person name="Grigoriev I.V."/>
            <person name="Hibbett D.S."/>
            <person name="Martin F."/>
        </authorList>
    </citation>
    <scope>NUCLEOTIDE SEQUENCE [LARGE SCALE GENOMIC DNA]</scope>
    <source>
        <strain evidence="1 2">SS14</strain>
    </source>
</reference>
<gene>
    <name evidence="1" type="ORF">M422DRAFT_268223</name>
</gene>
<organism evidence="1 2">
    <name type="scientific">Sphaerobolus stellatus (strain SS14)</name>
    <dbReference type="NCBI Taxonomy" id="990650"/>
    <lineage>
        <taxon>Eukaryota</taxon>
        <taxon>Fungi</taxon>
        <taxon>Dikarya</taxon>
        <taxon>Basidiomycota</taxon>
        <taxon>Agaricomycotina</taxon>
        <taxon>Agaricomycetes</taxon>
        <taxon>Phallomycetidae</taxon>
        <taxon>Geastrales</taxon>
        <taxon>Sphaerobolaceae</taxon>
        <taxon>Sphaerobolus</taxon>
    </lineage>
</organism>
<dbReference type="Proteomes" id="UP000054279">
    <property type="component" value="Unassembled WGS sequence"/>
</dbReference>
<dbReference type="EMBL" id="KN837265">
    <property type="protein sequence ID" value="KIJ30255.1"/>
    <property type="molecule type" value="Genomic_DNA"/>
</dbReference>
<name>A0A0C9UYM7_SPHS4</name>
<dbReference type="OrthoDB" id="19092at2759"/>
<dbReference type="AlphaFoldDB" id="A0A0C9UYM7"/>
<sequence length="120" mass="13011">MMVVYLLDKYENEVDYAGQDVDAEDGEEEDPLPLGIYLALFDFEPEGIVGMALVEGQEVRVVGGGGVGWAVVIREGLNAAAVGVSEKGGEAAEEYMLMLESYLKFVRGDEEDGKEGKEDE</sequence>
<dbReference type="HOGENOM" id="CLU_2164526_0_0_1"/>
<evidence type="ECO:0000313" key="2">
    <source>
        <dbReference type="Proteomes" id="UP000054279"/>
    </source>
</evidence>
<accession>A0A0C9UYM7</accession>